<gene>
    <name evidence="2" type="ORF">PoB_001189300</name>
</gene>
<organism evidence="2 3">
    <name type="scientific">Plakobranchus ocellatus</name>
    <dbReference type="NCBI Taxonomy" id="259542"/>
    <lineage>
        <taxon>Eukaryota</taxon>
        <taxon>Metazoa</taxon>
        <taxon>Spiralia</taxon>
        <taxon>Lophotrochozoa</taxon>
        <taxon>Mollusca</taxon>
        <taxon>Gastropoda</taxon>
        <taxon>Heterobranchia</taxon>
        <taxon>Euthyneura</taxon>
        <taxon>Panpulmonata</taxon>
        <taxon>Sacoglossa</taxon>
        <taxon>Placobranchoidea</taxon>
        <taxon>Plakobranchidae</taxon>
        <taxon>Plakobranchus</taxon>
    </lineage>
</organism>
<keyword evidence="3" id="KW-1185">Reference proteome</keyword>
<proteinExistence type="predicted"/>
<feature type="region of interest" description="Disordered" evidence="1">
    <location>
        <begin position="70"/>
        <end position="93"/>
    </location>
</feature>
<keyword evidence="2" id="KW-0378">Hydrolase</keyword>
<keyword evidence="2" id="KW-0540">Nuclease</keyword>
<sequence length="120" mass="13971">MDTNKQLCHKVQTAQVAMERKMLNIRLKVRIPTIAIRKKIQVIDVAQYIQRQKWRWAGYIAREKDNRWTKKCTEGNQGQEEETGAGQKQDGWMASEEQQVHNGRGRYKIGGIGRYLQRGG</sequence>
<feature type="compositionally biased region" description="Low complexity" evidence="1">
    <location>
        <begin position="74"/>
        <end position="89"/>
    </location>
</feature>
<dbReference type="Proteomes" id="UP000735302">
    <property type="component" value="Unassembled WGS sequence"/>
</dbReference>
<name>A0AAV3YSZ7_9GAST</name>
<dbReference type="EMBL" id="BLXT01001405">
    <property type="protein sequence ID" value="GFN85387.1"/>
    <property type="molecule type" value="Genomic_DNA"/>
</dbReference>
<evidence type="ECO:0000313" key="2">
    <source>
        <dbReference type="EMBL" id="GFN85387.1"/>
    </source>
</evidence>
<keyword evidence="2" id="KW-0255">Endonuclease</keyword>
<evidence type="ECO:0000313" key="3">
    <source>
        <dbReference type="Proteomes" id="UP000735302"/>
    </source>
</evidence>
<dbReference type="AlphaFoldDB" id="A0AAV3YSZ7"/>
<evidence type="ECO:0000256" key="1">
    <source>
        <dbReference type="SAM" id="MobiDB-lite"/>
    </source>
</evidence>
<accession>A0AAV3YSZ7</accession>
<reference evidence="2 3" key="1">
    <citation type="journal article" date="2021" name="Elife">
        <title>Chloroplast acquisition without the gene transfer in kleptoplastic sea slugs, Plakobranchus ocellatus.</title>
        <authorList>
            <person name="Maeda T."/>
            <person name="Takahashi S."/>
            <person name="Yoshida T."/>
            <person name="Shimamura S."/>
            <person name="Takaki Y."/>
            <person name="Nagai Y."/>
            <person name="Toyoda A."/>
            <person name="Suzuki Y."/>
            <person name="Arimoto A."/>
            <person name="Ishii H."/>
            <person name="Satoh N."/>
            <person name="Nishiyama T."/>
            <person name="Hasebe M."/>
            <person name="Maruyama T."/>
            <person name="Minagawa J."/>
            <person name="Obokata J."/>
            <person name="Shigenobu S."/>
        </authorList>
    </citation>
    <scope>NUCLEOTIDE SEQUENCE [LARGE SCALE GENOMIC DNA]</scope>
</reference>
<comment type="caution">
    <text evidence="2">The sequence shown here is derived from an EMBL/GenBank/DDBJ whole genome shotgun (WGS) entry which is preliminary data.</text>
</comment>
<protein>
    <submittedName>
        <fullName evidence="2">Endonuclease-reverse transcriptase</fullName>
    </submittedName>
</protein>
<dbReference type="GO" id="GO:0004519">
    <property type="term" value="F:endonuclease activity"/>
    <property type="evidence" value="ECO:0007669"/>
    <property type="project" value="UniProtKB-KW"/>
</dbReference>